<proteinExistence type="inferred from homology"/>
<dbReference type="GO" id="GO:0006635">
    <property type="term" value="P:fatty acid beta-oxidation"/>
    <property type="evidence" value="ECO:0007669"/>
    <property type="project" value="UniProtKB-UniPathway"/>
</dbReference>
<dbReference type="PROSITE" id="PS00166">
    <property type="entry name" value="ENOYL_COA_HYDRATASE"/>
    <property type="match status" value="1"/>
</dbReference>
<dbReference type="InterPro" id="IPR006176">
    <property type="entry name" value="3-OHacyl-CoA_DH_NAD-bd"/>
</dbReference>
<dbReference type="SUPFAM" id="SSF52096">
    <property type="entry name" value="ClpP/crotonase"/>
    <property type="match status" value="1"/>
</dbReference>
<dbReference type="Gene3D" id="3.90.226.10">
    <property type="entry name" value="2-enoyl-CoA Hydratase, Chain A, domain 1"/>
    <property type="match status" value="1"/>
</dbReference>
<dbReference type="FunFam" id="3.40.50.720:FF:000009">
    <property type="entry name" value="Fatty oxidation complex, alpha subunit"/>
    <property type="match status" value="1"/>
</dbReference>
<dbReference type="Gene3D" id="3.40.50.720">
    <property type="entry name" value="NAD(P)-binding Rossmann-like Domain"/>
    <property type="match status" value="1"/>
</dbReference>
<dbReference type="EMBL" id="CP066786">
    <property type="protein sequence ID" value="QQM30001.1"/>
    <property type="molecule type" value="Genomic_DNA"/>
</dbReference>
<dbReference type="SUPFAM" id="SSF51735">
    <property type="entry name" value="NAD(P)-binding Rossmann-fold domains"/>
    <property type="match status" value="1"/>
</dbReference>
<name>A0A7T7HIU6_9HYPH</name>
<evidence type="ECO:0000256" key="10">
    <source>
        <dbReference type="ARBA" id="ARBA00023235"/>
    </source>
</evidence>
<organism evidence="17 18">
    <name type="scientific">Martelella lutilitoris</name>
    <dbReference type="NCBI Taxonomy" id="2583532"/>
    <lineage>
        <taxon>Bacteria</taxon>
        <taxon>Pseudomonadati</taxon>
        <taxon>Pseudomonadota</taxon>
        <taxon>Alphaproteobacteria</taxon>
        <taxon>Hyphomicrobiales</taxon>
        <taxon>Aurantimonadaceae</taxon>
        <taxon>Martelella</taxon>
    </lineage>
</organism>
<dbReference type="InterPro" id="IPR008927">
    <property type="entry name" value="6-PGluconate_DH-like_C_sf"/>
</dbReference>
<comment type="subcellular location">
    <subcellularLocation>
        <location evidence="1">Peroxisome</location>
    </subcellularLocation>
</comment>
<dbReference type="GO" id="GO:0016853">
    <property type="term" value="F:isomerase activity"/>
    <property type="evidence" value="ECO:0007669"/>
    <property type="project" value="UniProtKB-KW"/>
</dbReference>
<reference evidence="17 18" key="1">
    <citation type="submission" date="2020-12" db="EMBL/GenBank/DDBJ databases">
        <authorList>
            <person name="Zheng R.K."/>
            <person name="Sun C.M."/>
        </authorList>
    </citation>
    <scope>NUCLEOTIDE SEQUENCE [LARGE SCALE GENOMIC DNA]</scope>
    <source>
        <strain evidence="17 18">ZRK001</strain>
    </source>
</reference>
<evidence type="ECO:0000256" key="13">
    <source>
        <dbReference type="ARBA" id="ARBA00049556"/>
    </source>
</evidence>
<dbReference type="InterPro" id="IPR029045">
    <property type="entry name" value="ClpP/crotonase-like_dom_sf"/>
</dbReference>
<evidence type="ECO:0000256" key="5">
    <source>
        <dbReference type="ARBA" id="ARBA00022963"/>
    </source>
</evidence>
<evidence type="ECO:0000259" key="15">
    <source>
        <dbReference type="Pfam" id="PF00725"/>
    </source>
</evidence>
<keyword evidence="11" id="KW-0456">Lyase</keyword>
<comment type="catalytic activity">
    <reaction evidence="13">
        <text>a (3S)-3-hydroxyacyl-CoA + NAD(+) = a 3-oxoacyl-CoA + NADH + H(+)</text>
        <dbReference type="Rhea" id="RHEA:22432"/>
        <dbReference type="ChEBI" id="CHEBI:15378"/>
        <dbReference type="ChEBI" id="CHEBI:57318"/>
        <dbReference type="ChEBI" id="CHEBI:57540"/>
        <dbReference type="ChEBI" id="CHEBI:57945"/>
        <dbReference type="ChEBI" id="CHEBI:90726"/>
        <dbReference type="EC" id="1.1.1.35"/>
    </reaction>
</comment>
<dbReference type="Pfam" id="PF00725">
    <property type="entry name" value="3HCDH"/>
    <property type="match status" value="1"/>
</dbReference>
<dbReference type="Proteomes" id="UP000596083">
    <property type="component" value="Chromosome"/>
</dbReference>
<dbReference type="InterPro" id="IPR001753">
    <property type="entry name" value="Enoyl-CoA_hydra/iso"/>
</dbReference>
<accession>A0A7T7HIU6</accession>
<evidence type="ECO:0000313" key="17">
    <source>
        <dbReference type="EMBL" id="QQM30001.1"/>
    </source>
</evidence>
<dbReference type="PANTHER" id="PTHR23309:SF51">
    <property type="entry name" value="3-HYDROXYACYL-COA DEHYDROGENASE-RELATED"/>
    <property type="match status" value="1"/>
</dbReference>
<keyword evidence="8" id="KW-0443">Lipid metabolism</keyword>
<dbReference type="AlphaFoldDB" id="A0A7T7HIU6"/>
<dbReference type="PANTHER" id="PTHR23309">
    <property type="entry name" value="3-HYDROXYACYL-COA DEHYROGENASE"/>
    <property type="match status" value="1"/>
</dbReference>
<dbReference type="SUPFAM" id="SSF48179">
    <property type="entry name" value="6-phosphogluconate dehydrogenase C-terminal domain-like"/>
    <property type="match status" value="2"/>
</dbReference>
<evidence type="ECO:0000256" key="8">
    <source>
        <dbReference type="ARBA" id="ARBA00023098"/>
    </source>
</evidence>
<dbReference type="InterPro" id="IPR036291">
    <property type="entry name" value="NAD(P)-bd_dom_sf"/>
</dbReference>
<evidence type="ECO:0000256" key="4">
    <source>
        <dbReference type="ARBA" id="ARBA00022832"/>
    </source>
</evidence>
<evidence type="ECO:0000256" key="12">
    <source>
        <dbReference type="ARBA" id="ARBA00023268"/>
    </source>
</evidence>
<evidence type="ECO:0000256" key="14">
    <source>
        <dbReference type="RuleBase" id="RU003707"/>
    </source>
</evidence>
<feature type="domain" description="3-hydroxyacyl-CoA dehydrogenase NAD binding" evidence="16">
    <location>
        <begin position="293"/>
        <end position="469"/>
    </location>
</feature>
<evidence type="ECO:0000256" key="2">
    <source>
        <dbReference type="ARBA" id="ARBA00005005"/>
    </source>
</evidence>
<evidence type="ECO:0000256" key="1">
    <source>
        <dbReference type="ARBA" id="ARBA00004275"/>
    </source>
</evidence>
<gene>
    <name evidence="17" type="ORF">JET14_17175</name>
</gene>
<keyword evidence="5" id="KW-0442">Lipid degradation</keyword>
<dbReference type="Gene3D" id="1.10.1040.50">
    <property type="match status" value="1"/>
</dbReference>
<dbReference type="RefSeq" id="WP_200335086.1">
    <property type="nucleotide sequence ID" value="NZ_CP066786.1"/>
</dbReference>
<dbReference type="GO" id="GO:0070403">
    <property type="term" value="F:NAD+ binding"/>
    <property type="evidence" value="ECO:0007669"/>
    <property type="project" value="InterPro"/>
</dbReference>
<evidence type="ECO:0000256" key="11">
    <source>
        <dbReference type="ARBA" id="ARBA00023239"/>
    </source>
</evidence>
<evidence type="ECO:0000256" key="7">
    <source>
        <dbReference type="ARBA" id="ARBA00023027"/>
    </source>
</evidence>
<dbReference type="UniPathway" id="UPA00659"/>
<dbReference type="Pfam" id="PF02737">
    <property type="entry name" value="3HCDH_N"/>
    <property type="match status" value="1"/>
</dbReference>
<protein>
    <submittedName>
        <fullName evidence="17">Enoyl-CoA hydratase/isomerase family protein</fullName>
    </submittedName>
</protein>
<feature type="domain" description="3-hydroxyacyl-CoA dehydrogenase C-terminal" evidence="15">
    <location>
        <begin position="473"/>
        <end position="563"/>
    </location>
</feature>
<evidence type="ECO:0000256" key="6">
    <source>
        <dbReference type="ARBA" id="ARBA00023002"/>
    </source>
</evidence>
<dbReference type="GO" id="GO:0004300">
    <property type="term" value="F:enoyl-CoA hydratase activity"/>
    <property type="evidence" value="ECO:0007669"/>
    <property type="project" value="UniProtKB-ARBA"/>
</dbReference>
<dbReference type="FunFam" id="1.10.1040.50:FF:000006">
    <property type="entry name" value="Peroxisomal bifunctional enzyme"/>
    <property type="match status" value="1"/>
</dbReference>
<evidence type="ECO:0000313" key="18">
    <source>
        <dbReference type="Proteomes" id="UP000596083"/>
    </source>
</evidence>
<keyword evidence="6" id="KW-0560">Oxidoreductase</keyword>
<sequence length="691" mass="74738">MTNTLIEQERRGALGIIRMNRPPVNALGHALRSQIAGAHRAFEGDPDIAVTVITATGRVFSGGADITEFNTGRKHPYLTELITMLEEGEKPVVAVVNGVAFGGGFELALGCDYIYALPAAKFSFPEIKLGNIPGAGGTQKLPRLTGGPKALELIITGRTITADEAVALGVAETVFENEADALTRLEKAVAEGLPRRRVRDMAMTGSPDELDAVAEGHLRRSRGAPAEKTALEAVRKAYDTPIDEALAWERDTFQILNATPEARAMRHLFFAEREARKIADLPKDTPQRTVASVGVIGAGTMGRSIAMCFADAGLPVTLVEEAQDRLDAGLAAIRKTYEASRDKGRISDADVTVRMALITGTIALESLASVDLAIEAVFESMPVKCAVFAALNRICKKGAILATNTSTLDVNRIAAATARPEDVIGLHFFSPAHIMKLLEVVRAAKTAPDVVATAMEIGRKLGKHSVLVGVCDGFAGNRMFINFNREAQILIEEGALPWQVDAAMTRWGLAMGPLAVMDLAGLDIGYHIRQARGPQTPYPFTTADRLFEAGRLGQKTGKGWYLYEEGARRGTPDPEVEELIKAVSKEKGITRRAVSDDEILRRCMWQLVNTGYQIVEEGIAQRVSDLDVIFVNGYGFPRTRGGPMCFARETGLAQVARDVIRYHAEIGPHWKPSALLLDEAGISRREPARSP</sequence>
<evidence type="ECO:0000256" key="9">
    <source>
        <dbReference type="ARBA" id="ARBA00023140"/>
    </source>
</evidence>
<keyword evidence="9" id="KW-0576">Peroxisome</keyword>
<keyword evidence="10 17" id="KW-0413">Isomerase</keyword>
<dbReference type="CDD" id="cd06558">
    <property type="entry name" value="crotonase-like"/>
    <property type="match status" value="1"/>
</dbReference>
<keyword evidence="7" id="KW-0520">NAD</keyword>
<dbReference type="Pfam" id="PF00378">
    <property type="entry name" value="ECH_1"/>
    <property type="match status" value="1"/>
</dbReference>
<dbReference type="KEGG" id="mlut:JET14_17175"/>
<dbReference type="InterPro" id="IPR006108">
    <property type="entry name" value="3HC_DH_C"/>
</dbReference>
<dbReference type="GO" id="GO:0003857">
    <property type="term" value="F:(3S)-3-hydroxyacyl-CoA dehydrogenase (NAD+) activity"/>
    <property type="evidence" value="ECO:0007669"/>
    <property type="project" value="UniProtKB-EC"/>
</dbReference>
<evidence type="ECO:0000256" key="3">
    <source>
        <dbReference type="ARBA" id="ARBA00008750"/>
    </source>
</evidence>
<keyword evidence="12" id="KW-0511">Multifunctional enzyme</keyword>
<comment type="similarity">
    <text evidence="3">In the N-terminal section; belongs to the enoyl-CoA hydratase/isomerase family.</text>
</comment>
<keyword evidence="4" id="KW-0276">Fatty acid metabolism</keyword>
<comment type="pathway">
    <text evidence="2">Lipid metabolism; fatty acid beta-oxidation.</text>
</comment>
<dbReference type="InterPro" id="IPR018376">
    <property type="entry name" value="Enoyl-CoA_hyd/isom_CS"/>
</dbReference>
<evidence type="ECO:0000259" key="16">
    <source>
        <dbReference type="Pfam" id="PF02737"/>
    </source>
</evidence>
<comment type="similarity">
    <text evidence="14">Belongs to the enoyl-CoA hydratase/isomerase family.</text>
</comment>